<proteinExistence type="predicted"/>
<keyword evidence="5" id="KW-0539">Nucleus</keyword>
<dbReference type="Gene3D" id="1.10.274.30">
    <property type="entry name" value="MRG domain"/>
    <property type="match status" value="1"/>
</dbReference>
<dbReference type="GO" id="GO:0005634">
    <property type="term" value="C:nucleus"/>
    <property type="evidence" value="ECO:0007669"/>
    <property type="project" value="UniProtKB-SubCell"/>
</dbReference>
<keyword evidence="9" id="KW-1185">Reference proteome</keyword>
<keyword evidence="4" id="KW-0804">Transcription</keyword>
<dbReference type="OrthoDB" id="124855at2759"/>
<feature type="region of interest" description="Disordered" evidence="6">
    <location>
        <begin position="1"/>
        <end position="106"/>
    </location>
</feature>
<keyword evidence="2" id="KW-0156">Chromatin regulator</keyword>
<feature type="compositionally biased region" description="Basic and acidic residues" evidence="6">
    <location>
        <begin position="1"/>
        <end position="16"/>
    </location>
</feature>
<dbReference type="Pfam" id="PF05712">
    <property type="entry name" value="MRG"/>
    <property type="match status" value="1"/>
</dbReference>
<organism evidence="10">
    <name type="scientific">Echinostoma caproni</name>
    <dbReference type="NCBI Taxonomy" id="27848"/>
    <lineage>
        <taxon>Eukaryota</taxon>
        <taxon>Metazoa</taxon>
        <taxon>Spiralia</taxon>
        <taxon>Lophotrochozoa</taxon>
        <taxon>Platyhelminthes</taxon>
        <taxon>Trematoda</taxon>
        <taxon>Digenea</taxon>
        <taxon>Plagiorchiida</taxon>
        <taxon>Echinostomata</taxon>
        <taxon>Echinostomatoidea</taxon>
        <taxon>Echinostomatidae</taxon>
        <taxon>Echinostoma</taxon>
    </lineage>
</organism>
<evidence type="ECO:0000256" key="2">
    <source>
        <dbReference type="ARBA" id="ARBA00022853"/>
    </source>
</evidence>
<dbReference type="GO" id="GO:0006325">
    <property type="term" value="P:chromatin organization"/>
    <property type="evidence" value="ECO:0007669"/>
    <property type="project" value="UniProtKB-KW"/>
</dbReference>
<dbReference type="PANTHER" id="PTHR10880">
    <property type="entry name" value="MORTALITY FACTOR 4-LIKE PROTEIN"/>
    <property type="match status" value="1"/>
</dbReference>
<evidence type="ECO:0000256" key="3">
    <source>
        <dbReference type="ARBA" id="ARBA00023015"/>
    </source>
</evidence>
<evidence type="ECO:0000256" key="6">
    <source>
        <dbReference type="SAM" id="MobiDB-lite"/>
    </source>
</evidence>
<keyword evidence="3" id="KW-0805">Transcription regulation</keyword>
<dbReference type="Proteomes" id="UP000272942">
    <property type="component" value="Unassembled WGS sequence"/>
</dbReference>
<protein>
    <submittedName>
        <fullName evidence="10">MRG domain-containing protein</fullName>
    </submittedName>
</protein>
<dbReference type="GO" id="GO:0035267">
    <property type="term" value="C:NuA4 histone acetyltransferase complex"/>
    <property type="evidence" value="ECO:0007669"/>
    <property type="project" value="TreeGrafter"/>
</dbReference>
<evidence type="ECO:0000313" key="10">
    <source>
        <dbReference type="WBParaSite" id="ECPE_0001095201-mRNA-1"/>
    </source>
</evidence>
<evidence type="ECO:0000256" key="4">
    <source>
        <dbReference type="ARBA" id="ARBA00023163"/>
    </source>
</evidence>
<reference evidence="10" key="1">
    <citation type="submission" date="2016-06" db="UniProtKB">
        <authorList>
            <consortium name="WormBaseParasite"/>
        </authorList>
    </citation>
    <scope>IDENTIFICATION</scope>
</reference>
<name>A0A183AVD3_9TREM</name>
<accession>A0A183AVD3</accession>
<dbReference type="InterPro" id="IPR038217">
    <property type="entry name" value="MRG_C_sf"/>
</dbReference>
<dbReference type="InterPro" id="IPR008676">
    <property type="entry name" value="MRG"/>
</dbReference>
<dbReference type="EMBL" id="UZAN01049907">
    <property type="protein sequence ID" value="VDP87817.1"/>
    <property type="molecule type" value="Genomic_DNA"/>
</dbReference>
<evidence type="ECO:0000313" key="9">
    <source>
        <dbReference type="Proteomes" id="UP000272942"/>
    </source>
</evidence>
<reference evidence="8 9" key="2">
    <citation type="submission" date="2018-11" db="EMBL/GenBank/DDBJ databases">
        <authorList>
            <consortium name="Pathogen Informatics"/>
        </authorList>
    </citation>
    <scope>NUCLEOTIDE SEQUENCE [LARGE SCALE GENOMIC DNA]</scope>
    <source>
        <strain evidence="8 9">Egypt</strain>
    </source>
</reference>
<evidence type="ECO:0000259" key="7">
    <source>
        <dbReference type="Pfam" id="PF05712"/>
    </source>
</evidence>
<sequence length="263" mass="29647">MFKFNEDGLKKQKELEQQIPPPEETESPKSKGKPTPETEEVKQEEVPEVASQPKESEPTKAPAPTVEENNPTPTSISSSSRRRKGRPGATENSAEKDDGVLSKPQLKVDLPPSLKAWIVDDWDLITRQARLYELPATYPISTLMLDFLQHSAKEVKREDSTESSEAPQQSAPICQITTDLRHEFVAGLQHYFNLIVGSQLLYKFERLQYAELLKQHADKRMSDIYGPMHVLRLLVKLREMVASTKVDAASLPVLEALVAEFLE</sequence>
<feature type="compositionally biased region" description="Basic and acidic residues" evidence="6">
    <location>
        <begin position="26"/>
        <end position="45"/>
    </location>
</feature>
<dbReference type="GO" id="GO:0006355">
    <property type="term" value="P:regulation of DNA-templated transcription"/>
    <property type="evidence" value="ECO:0007669"/>
    <property type="project" value="InterPro"/>
</dbReference>
<gene>
    <name evidence="8" type="ORF">ECPE_LOCUS10918</name>
</gene>
<dbReference type="AlphaFoldDB" id="A0A183AVD3"/>
<dbReference type="PANTHER" id="PTHR10880:SF48">
    <property type="entry name" value="MORTALITY FACTOR 4 LIKE 2"/>
    <property type="match status" value="1"/>
</dbReference>
<feature type="domain" description="MRG" evidence="7">
    <location>
        <begin position="92"/>
        <end position="263"/>
    </location>
</feature>
<dbReference type="PROSITE" id="PS51640">
    <property type="entry name" value="MRG"/>
    <property type="match status" value="1"/>
</dbReference>
<evidence type="ECO:0000256" key="5">
    <source>
        <dbReference type="ARBA" id="ARBA00023242"/>
    </source>
</evidence>
<comment type="subcellular location">
    <subcellularLocation>
        <location evidence="1">Nucleus</location>
    </subcellularLocation>
</comment>
<evidence type="ECO:0000313" key="8">
    <source>
        <dbReference type="EMBL" id="VDP87817.1"/>
    </source>
</evidence>
<dbReference type="InterPro" id="IPR026541">
    <property type="entry name" value="MRG_dom"/>
</dbReference>
<evidence type="ECO:0000256" key="1">
    <source>
        <dbReference type="ARBA" id="ARBA00004123"/>
    </source>
</evidence>
<dbReference type="WBParaSite" id="ECPE_0001095201-mRNA-1">
    <property type="protein sequence ID" value="ECPE_0001095201-mRNA-1"/>
    <property type="gene ID" value="ECPE_0001095201"/>
</dbReference>